<comment type="function">
    <text evidence="2">Purine nucleoside enzyme that catalyzes the phosphorolysis of adenosine and inosine nucleosides, yielding D-ribose 1-phosphate and the respective free bases, adenine and hypoxanthine. Also catalyzes the phosphorolysis of S-methyl-5'-thioadenosine into adenine and S-methyl-5-thio-alpha-D-ribose 1-phosphate. Also has adenosine deaminase activity.</text>
</comment>
<evidence type="ECO:0000313" key="11">
    <source>
        <dbReference type="EMBL" id="KXB65640.1"/>
    </source>
</evidence>
<protein>
    <recommendedName>
        <fullName evidence="13">Purine nucleoside phosphorylase</fullName>
    </recommendedName>
</protein>
<evidence type="ECO:0000256" key="2">
    <source>
        <dbReference type="ARBA" id="ARBA00003215"/>
    </source>
</evidence>
<dbReference type="PANTHER" id="PTHR30616">
    <property type="entry name" value="UNCHARACTERIZED PROTEIN YFIH"/>
    <property type="match status" value="1"/>
</dbReference>
<evidence type="ECO:0000256" key="4">
    <source>
        <dbReference type="ARBA" id="ARBA00022679"/>
    </source>
</evidence>
<dbReference type="RefSeq" id="WP_068368737.1">
    <property type="nucleotide sequence ID" value="NZ_KQ960181.1"/>
</dbReference>
<comment type="similarity">
    <text evidence="3">Belongs to the purine nucleoside phosphorylase YfiH/LACC1 family.</text>
</comment>
<dbReference type="Proteomes" id="UP000070442">
    <property type="component" value="Unassembled WGS sequence"/>
</dbReference>
<evidence type="ECO:0000256" key="7">
    <source>
        <dbReference type="ARBA" id="ARBA00022833"/>
    </source>
</evidence>
<evidence type="ECO:0000313" key="12">
    <source>
        <dbReference type="Proteomes" id="UP000070442"/>
    </source>
</evidence>
<evidence type="ECO:0000256" key="3">
    <source>
        <dbReference type="ARBA" id="ARBA00007353"/>
    </source>
</evidence>
<dbReference type="Pfam" id="PF02578">
    <property type="entry name" value="Cu-oxidase_4"/>
    <property type="match status" value="1"/>
</dbReference>
<proteinExistence type="inferred from homology"/>
<dbReference type="SUPFAM" id="SSF64438">
    <property type="entry name" value="CNF1/YfiH-like putative cysteine hydrolases"/>
    <property type="match status" value="1"/>
</dbReference>
<evidence type="ECO:0000256" key="10">
    <source>
        <dbReference type="ARBA" id="ARBA00049893"/>
    </source>
</evidence>
<dbReference type="AlphaFoldDB" id="A0A134ADK6"/>
<comment type="catalytic activity">
    <reaction evidence="1">
        <text>inosine + phosphate = alpha-D-ribose 1-phosphate + hypoxanthine</text>
        <dbReference type="Rhea" id="RHEA:27646"/>
        <dbReference type="ChEBI" id="CHEBI:17368"/>
        <dbReference type="ChEBI" id="CHEBI:17596"/>
        <dbReference type="ChEBI" id="CHEBI:43474"/>
        <dbReference type="ChEBI" id="CHEBI:57720"/>
        <dbReference type="EC" id="2.4.2.1"/>
    </reaction>
    <physiologicalReaction direction="left-to-right" evidence="1">
        <dbReference type="Rhea" id="RHEA:27647"/>
    </physiologicalReaction>
</comment>
<organism evidence="11 12">
    <name type="scientific">Aedoeadaptatus coxii</name>
    <dbReference type="NCBI Taxonomy" id="755172"/>
    <lineage>
        <taxon>Bacteria</taxon>
        <taxon>Bacillati</taxon>
        <taxon>Bacillota</taxon>
        <taxon>Tissierellia</taxon>
        <taxon>Tissierellales</taxon>
        <taxon>Peptoniphilaceae</taxon>
        <taxon>Aedoeadaptatus</taxon>
    </lineage>
</organism>
<comment type="caution">
    <text evidence="11">The sequence shown here is derived from an EMBL/GenBank/DDBJ whole genome shotgun (WGS) entry which is preliminary data.</text>
</comment>
<dbReference type="InterPro" id="IPR003730">
    <property type="entry name" value="Cu_polyphenol_OxRdtase"/>
</dbReference>
<name>A0A134ADK6_9FIRM</name>
<dbReference type="GO" id="GO:0016787">
    <property type="term" value="F:hydrolase activity"/>
    <property type="evidence" value="ECO:0007669"/>
    <property type="project" value="UniProtKB-KW"/>
</dbReference>
<evidence type="ECO:0000256" key="9">
    <source>
        <dbReference type="ARBA" id="ARBA00048968"/>
    </source>
</evidence>
<evidence type="ECO:0000256" key="1">
    <source>
        <dbReference type="ARBA" id="ARBA00000553"/>
    </source>
</evidence>
<comment type="catalytic activity">
    <reaction evidence="9">
        <text>adenosine + phosphate = alpha-D-ribose 1-phosphate + adenine</text>
        <dbReference type="Rhea" id="RHEA:27642"/>
        <dbReference type="ChEBI" id="CHEBI:16335"/>
        <dbReference type="ChEBI" id="CHEBI:16708"/>
        <dbReference type="ChEBI" id="CHEBI:43474"/>
        <dbReference type="ChEBI" id="CHEBI:57720"/>
        <dbReference type="EC" id="2.4.2.1"/>
    </reaction>
    <physiologicalReaction direction="left-to-right" evidence="9">
        <dbReference type="Rhea" id="RHEA:27643"/>
    </physiologicalReaction>
</comment>
<dbReference type="Gene3D" id="3.60.140.10">
    <property type="entry name" value="CNF1/YfiH-like putative cysteine hydrolases"/>
    <property type="match status" value="1"/>
</dbReference>
<dbReference type="InterPro" id="IPR038371">
    <property type="entry name" value="Cu_polyphenol_OxRdtase_sf"/>
</dbReference>
<keyword evidence="12" id="KW-1185">Reference proteome</keyword>
<dbReference type="InterPro" id="IPR011324">
    <property type="entry name" value="Cytotoxic_necrot_fac-like_cat"/>
</dbReference>
<comment type="catalytic activity">
    <reaction evidence="10">
        <text>S-methyl-5'-thioadenosine + phosphate = 5-(methylsulfanyl)-alpha-D-ribose 1-phosphate + adenine</text>
        <dbReference type="Rhea" id="RHEA:11852"/>
        <dbReference type="ChEBI" id="CHEBI:16708"/>
        <dbReference type="ChEBI" id="CHEBI:17509"/>
        <dbReference type="ChEBI" id="CHEBI:43474"/>
        <dbReference type="ChEBI" id="CHEBI:58533"/>
        <dbReference type="EC" id="2.4.2.28"/>
    </reaction>
    <physiologicalReaction direction="left-to-right" evidence="10">
        <dbReference type="Rhea" id="RHEA:11853"/>
    </physiologicalReaction>
</comment>
<reference evidence="12" key="1">
    <citation type="submission" date="2016-01" db="EMBL/GenBank/DDBJ databases">
        <authorList>
            <person name="Mitreva M."/>
            <person name="Pepin K.H."/>
            <person name="Mihindukulasuriya K.A."/>
            <person name="Fulton R."/>
            <person name="Fronick C."/>
            <person name="O'Laughlin M."/>
            <person name="Miner T."/>
            <person name="Herter B."/>
            <person name="Rosa B.A."/>
            <person name="Cordes M."/>
            <person name="Tomlinson C."/>
            <person name="Wollam A."/>
            <person name="Palsikar V.B."/>
            <person name="Mardis E.R."/>
            <person name="Wilson R.K."/>
        </authorList>
    </citation>
    <scope>NUCLEOTIDE SEQUENCE [LARGE SCALE GENOMIC DNA]</scope>
    <source>
        <strain evidence="12">DNF00729</strain>
    </source>
</reference>
<comment type="catalytic activity">
    <reaction evidence="8">
        <text>adenosine + H2O + H(+) = inosine + NH4(+)</text>
        <dbReference type="Rhea" id="RHEA:24408"/>
        <dbReference type="ChEBI" id="CHEBI:15377"/>
        <dbReference type="ChEBI" id="CHEBI:15378"/>
        <dbReference type="ChEBI" id="CHEBI:16335"/>
        <dbReference type="ChEBI" id="CHEBI:17596"/>
        <dbReference type="ChEBI" id="CHEBI:28938"/>
        <dbReference type="EC" id="3.5.4.4"/>
    </reaction>
    <physiologicalReaction direction="left-to-right" evidence="8">
        <dbReference type="Rhea" id="RHEA:24409"/>
    </physiologicalReaction>
</comment>
<accession>A0A134ADK6</accession>
<keyword evidence="7" id="KW-0862">Zinc</keyword>
<dbReference type="GO" id="GO:0005507">
    <property type="term" value="F:copper ion binding"/>
    <property type="evidence" value="ECO:0007669"/>
    <property type="project" value="TreeGrafter"/>
</dbReference>
<sequence length="241" mass="27709">MKIRDFKALRFDISKRPYDFSASLGEKGLNENVNSFLNHLNVESSRVYFMNQTHSDHCVVLDDDHAEEDYFGFSIVPDTDALITSKKGIALVSRISDCTPVLLYDPIKGVQACIHSGWRPTVKKLPQIALDKMRERYGSLPKDIYAYIGPCIGRESFQVGKEVSEAWRDSFPFHREVIRYSDAEHDYIDMKLTHIRMLQQMGVPDDHITVNIADTFTDPRYHSYRRDKPDFGSNALVSIIK</sequence>
<dbReference type="EMBL" id="LSDG01000040">
    <property type="protein sequence ID" value="KXB65640.1"/>
    <property type="molecule type" value="Genomic_DNA"/>
</dbReference>
<gene>
    <name evidence="11" type="ORF">HMPREF1863_01368</name>
</gene>
<keyword evidence="5" id="KW-0479">Metal-binding</keyword>
<keyword evidence="6" id="KW-0378">Hydrolase</keyword>
<dbReference type="GO" id="GO:0017061">
    <property type="term" value="F:S-methyl-5-thioadenosine phosphorylase activity"/>
    <property type="evidence" value="ECO:0007669"/>
    <property type="project" value="UniProtKB-EC"/>
</dbReference>
<dbReference type="STRING" id="755172.HMPREF1863_01368"/>
<dbReference type="PATRIC" id="fig|755172.3.peg.1328"/>
<evidence type="ECO:0000256" key="6">
    <source>
        <dbReference type="ARBA" id="ARBA00022801"/>
    </source>
</evidence>
<keyword evidence="4" id="KW-0808">Transferase</keyword>
<evidence type="ECO:0000256" key="5">
    <source>
        <dbReference type="ARBA" id="ARBA00022723"/>
    </source>
</evidence>
<dbReference type="OrthoDB" id="4279at2"/>
<evidence type="ECO:0000256" key="8">
    <source>
        <dbReference type="ARBA" id="ARBA00047989"/>
    </source>
</evidence>
<evidence type="ECO:0008006" key="13">
    <source>
        <dbReference type="Google" id="ProtNLM"/>
    </source>
</evidence>
<dbReference type="CDD" id="cd16833">
    <property type="entry name" value="YfiH"/>
    <property type="match status" value="1"/>
</dbReference>
<dbReference type="PANTHER" id="PTHR30616:SF2">
    <property type="entry name" value="PURINE NUCLEOSIDE PHOSPHORYLASE LACC1"/>
    <property type="match status" value="1"/>
</dbReference>